<dbReference type="PANTHER" id="PTHR44943:SF8">
    <property type="entry name" value="TPR REPEAT-CONTAINING PROTEIN MJ0263"/>
    <property type="match status" value="1"/>
</dbReference>
<dbReference type="SUPFAM" id="SSF48452">
    <property type="entry name" value="TPR-like"/>
    <property type="match status" value="1"/>
</dbReference>
<dbReference type="InterPro" id="IPR011990">
    <property type="entry name" value="TPR-like_helical_dom_sf"/>
</dbReference>
<keyword evidence="5" id="KW-1185">Reference proteome</keyword>
<dbReference type="EMBL" id="BMWS01000033">
    <property type="protein sequence ID" value="GGX31940.1"/>
    <property type="molecule type" value="Genomic_DNA"/>
</dbReference>
<organism evidence="4 5">
    <name type="scientific">Aquimarina muelleri</name>
    <dbReference type="NCBI Taxonomy" id="279356"/>
    <lineage>
        <taxon>Bacteria</taxon>
        <taxon>Pseudomonadati</taxon>
        <taxon>Bacteroidota</taxon>
        <taxon>Flavobacteriia</taxon>
        <taxon>Flavobacteriales</taxon>
        <taxon>Flavobacteriaceae</taxon>
        <taxon>Aquimarina</taxon>
    </lineage>
</organism>
<gene>
    <name evidence="4" type="ORF">GCM10007384_36070</name>
</gene>
<dbReference type="Pfam" id="PF13181">
    <property type="entry name" value="TPR_8"/>
    <property type="match status" value="3"/>
</dbReference>
<dbReference type="InterPro" id="IPR051685">
    <property type="entry name" value="Ycf3/AcsC/BcsC/TPR_MFPF"/>
</dbReference>
<evidence type="ECO:0000313" key="5">
    <source>
        <dbReference type="Proteomes" id="UP000601108"/>
    </source>
</evidence>
<dbReference type="SMART" id="SM00028">
    <property type="entry name" value="TPR"/>
    <property type="match status" value="5"/>
</dbReference>
<dbReference type="RefSeq" id="WP_027413511.1">
    <property type="nucleotide sequence ID" value="NZ_BMWS01000033.1"/>
</dbReference>
<dbReference type="Proteomes" id="UP000601108">
    <property type="component" value="Unassembled WGS sequence"/>
</dbReference>
<feature type="repeat" description="TPR" evidence="3">
    <location>
        <begin position="318"/>
        <end position="351"/>
    </location>
</feature>
<dbReference type="PROSITE" id="PS51257">
    <property type="entry name" value="PROKAR_LIPOPROTEIN"/>
    <property type="match status" value="1"/>
</dbReference>
<accession>A0A918JYA3</accession>
<evidence type="ECO:0000256" key="2">
    <source>
        <dbReference type="ARBA" id="ARBA00022803"/>
    </source>
</evidence>
<keyword evidence="2 3" id="KW-0802">TPR repeat</keyword>
<dbReference type="Gene3D" id="1.25.40.10">
    <property type="entry name" value="Tetratricopeptide repeat domain"/>
    <property type="match status" value="3"/>
</dbReference>
<protein>
    <submittedName>
        <fullName evidence="4">Cytochrome c biosynthesis protein</fullName>
    </submittedName>
</protein>
<dbReference type="AlphaFoldDB" id="A0A918JYA3"/>
<proteinExistence type="predicted"/>
<dbReference type="SUPFAM" id="SSF81901">
    <property type="entry name" value="HCP-like"/>
    <property type="match status" value="1"/>
</dbReference>
<dbReference type="InterPro" id="IPR019734">
    <property type="entry name" value="TPR_rpt"/>
</dbReference>
<name>A0A918JYA3_9FLAO</name>
<comment type="caution">
    <text evidence="4">The sequence shown here is derived from an EMBL/GenBank/DDBJ whole genome shotgun (WGS) entry which is preliminary data.</text>
</comment>
<evidence type="ECO:0000256" key="1">
    <source>
        <dbReference type="ARBA" id="ARBA00022737"/>
    </source>
</evidence>
<feature type="repeat" description="TPR" evidence="3">
    <location>
        <begin position="79"/>
        <end position="112"/>
    </location>
</feature>
<sequence length="457" mass="53500">MSSNWKHIYSLYLFLGISCSTVFSQDIEPKQDVNVDDLGNVSDEFQELFFEALKQKAITNYDKAIEALEKCVEIDSSSKYLYLELGKNYLELKSYQKAEDNFNKVLKDKPNDRFILELLFETYFQQHKYEESTMIVEKLVRFNTMFKEQLANLYFLEKRYNDALTTLDELDDEYGVDPYREGLRKRISSKVTNPNSQISRLEKKISENPKEEQNYLNLIYLYSKNNQKEKAFEKAKLLLKKSPKSEFVHLALYKFYLEESNIQEAINSIKIALISNKIDKKSKHKLINDFLLFVDKNSQYESQLLNIVSLLSDNENSGSVFTELGHYYYKKDDKEQALNFYERSIKNNVNDFTLLKRILLLQLDLKRYEKAETGSKLAIELYPAQPIFYLINGVSSIHLEKAEKALDILGVGIDYVIEDQKMESDFYKQMSAAHQKLGDTTKASEYKQKANQLQKKS</sequence>
<reference evidence="4 5" key="1">
    <citation type="journal article" date="2014" name="Int. J. Syst. Evol. Microbiol.">
        <title>Complete genome sequence of Corynebacterium casei LMG S-19264T (=DSM 44701T), isolated from a smear-ripened cheese.</title>
        <authorList>
            <consortium name="US DOE Joint Genome Institute (JGI-PGF)"/>
            <person name="Walter F."/>
            <person name="Albersmeier A."/>
            <person name="Kalinowski J."/>
            <person name="Ruckert C."/>
        </authorList>
    </citation>
    <scope>NUCLEOTIDE SEQUENCE [LARGE SCALE GENOMIC DNA]</scope>
    <source>
        <strain evidence="4 5">KCTC 12285</strain>
    </source>
</reference>
<evidence type="ECO:0000256" key="3">
    <source>
        <dbReference type="PROSITE-ProRule" id="PRU00339"/>
    </source>
</evidence>
<dbReference type="PANTHER" id="PTHR44943">
    <property type="entry name" value="CELLULOSE SYNTHASE OPERON PROTEIN C"/>
    <property type="match status" value="1"/>
</dbReference>
<evidence type="ECO:0000313" key="4">
    <source>
        <dbReference type="EMBL" id="GGX31940.1"/>
    </source>
</evidence>
<keyword evidence="1" id="KW-0677">Repeat</keyword>
<dbReference type="PROSITE" id="PS50005">
    <property type="entry name" value="TPR"/>
    <property type="match status" value="2"/>
</dbReference>